<keyword evidence="4" id="KW-1003">Cell membrane</keyword>
<evidence type="ECO:0000313" key="11">
    <source>
        <dbReference type="Proteomes" id="UP001589813"/>
    </source>
</evidence>
<dbReference type="NCBIfam" id="NF002493">
    <property type="entry name" value="PRK01816.1"/>
    <property type="match status" value="1"/>
</dbReference>
<evidence type="ECO:0000256" key="2">
    <source>
        <dbReference type="ARBA" id="ARBA00009474"/>
    </source>
</evidence>
<keyword evidence="5" id="KW-0997">Cell inner membrane</keyword>
<accession>A0ABV6BIV4</accession>
<evidence type="ECO:0000256" key="3">
    <source>
        <dbReference type="ARBA" id="ARBA00018831"/>
    </source>
</evidence>
<keyword evidence="11" id="KW-1185">Reference proteome</keyword>
<sequence length="149" mass="17077">MRTDVRSTLQMGVHYSNTWPLLQELNGLFPENRMIRLTLLLKMWMPPLAVLSVCVQLQYFGSSYLWSALSCGLFLLALPLQGYYWLGLRAQTVLPPAISHWYQDIRSQMQQAGVQVPQAATGKPSYADLATVLQSAFRQLDKAFFRHWL</sequence>
<evidence type="ECO:0000256" key="1">
    <source>
        <dbReference type="ARBA" id="ARBA00004429"/>
    </source>
</evidence>
<evidence type="ECO:0000256" key="8">
    <source>
        <dbReference type="ARBA" id="ARBA00023136"/>
    </source>
</evidence>
<evidence type="ECO:0000256" key="9">
    <source>
        <dbReference type="SAM" id="Phobius"/>
    </source>
</evidence>
<keyword evidence="6 9" id="KW-0812">Transmembrane</keyword>
<dbReference type="InterPro" id="IPR007334">
    <property type="entry name" value="UPF0208"/>
</dbReference>
<gene>
    <name evidence="10" type="primary">yfbV</name>
    <name evidence="10" type="ORF">ACFFJP_16925</name>
</gene>
<dbReference type="RefSeq" id="WP_377246903.1">
    <property type="nucleotide sequence ID" value="NZ_JBHLXP010000005.1"/>
</dbReference>
<comment type="subcellular location">
    <subcellularLocation>
        <location evidence="1">Cell inner membrane</location>
        <topology evidence="1">Multi-pass membrane protein</topology>
    </subcellularLocation>
</comment>
<comment type="similarity">
    <text evidence="2">Belongs to the UPF0208 family.</text>
</comment>
<keyword evidence="8 9" id="KW-0472">Membrane</keyword>
<dbReference type="Pfam" id="PF04217">
    <property type="entry name" value="DUF412"/>
    <property type="match status" value="1"/>
</dbReference>
<comment type="caution">
    <text evidence="10">The sequence shown here is derived from an EMBL/GenBank/DDBJ whole genome shotgun (WGS) entry which is preliminary data.</text>
</comment>
<evidence type="ECO:0000256" key="7">
    <source>
        <dbReference type="ARBA" id="ARBA00022989"/>
    </source>
</evidence>
<evidence type="ECO:0000256" key="4">
    <source>
        <dbReference type="ARBA" id="ARBA00022475"/>
    </source>
</evidence>
<organism evidence="10 11">
    <name type="scientific">Rheinheimera tilapiae</name>
    <dbReference type="NCBI Taxonomy" id="875043"/>
    <lineage>
        <taxon>Bacteria</taxon>
        <taxon>Pseudomonadati</taxon>
        <taxon>Pseudomonadota</taxon>
        <taxon>Gammaproteobacteria</taxon>
        <taxon>Chromatiales</taxon>
        <taxon>Chromatiaceae</taxon>
        <taxon>Rheinheimera</taxon>
    </lineage>
</organism>
<keyword evidence="7 9" id="KW-1133">Transmembrane helix</keyword>
<evidence type="ECO:0000313" key="10">
    <source>
        <dbReference type="EMBL" id="MFC0049987.1"/>
    </source>
</evidence>
<feature type="transmembrane region" description="Helical" evidence="9">
    <location>
        <begin position="39"/>
        <end position="59"/>
    </location>
</feature>
<evidence type="ECO:0000256" key="5">
    <source>
        <dbReference type="ARBA" id="ARBA00022519"/>
    </source>
</evidence>
<dbReference type="Proteomes" id="UP001589813">
    <property type="component" value="Unassembled WGS sequence"/>
</dbReference>
<feature type="transmembrane region" description="Helical" evidence="9">
    <location>
        <begin position="65"/>
        <end position="86"/>
    </location>
</feature>
<evidence type="ECO:0000256" key="6">
    <source>
        <dbReference type="ARBA" id="ARBA00022692"/>
    </source>
</evidence>
<name>A0ABV6BIV4_9GAMM</name>
<dbReference type="EMBL" id="JBHLXP010000005">
    <property type="protein sequence ID" value="MFC0049987.1"/>
    <property type="molecule type" value="Genomic_DNA"/>
</dbReference>
<protein>
    <recommendedName>
        <fullName evidence="3">UPF0208 membrane protein YfbV</fullName>
    </recommendedName>
</protein>
<reference evidence="10 11" key="1">
    <citation type="submission" date="2024-09" db="EMBL/GenBank/DDBJ databases">
        <authorList>
            <person name="Sun Q."/>
            <person name="Mori K."/>
        </authorList>
    </citation>
    <scope>NUCLEOTIDE SEQUENCE [LARGE SCALE GENOMIC DNA]</scope>
    <source>
        <strain evidence="10 11">KCTC 23315</strain>
    </source>
</reference>
<proteinExistence type="inferred from homology"/>